<protein>
    <submittedName>
        <fullName evidence="3">Chaperone DnaJ</fullName>
    </submittedName>
</protein>
<accession>A0AAV8C7Q4</accession>
<evidence type="ECO:0000256" key="1">
    <source>
        <dbReference type="SAM" id="MobiDB-lite"/>
    </source>
</evidence>
<gene>
    <name evidence="3" type="ORF">LUZ62_086077</name>
</gene>
<dbReference type="Gene3D" id="1.10.287.110">
    <property type="entry name" value="DnaJ domain"/>
    <property type="match status" value="1"/>
</dbReference>
<evidence type="ECO:0000259" key="2">
    <source>
        <dbReference type="PROSITE" id="PS50076"/>
    </source>
</evidence>
<feature type="compositionally biased region" description="Basic and acidic residues" evidence="1">
    <location>
        <begin position="230"/>
        <end position="239"/>
    </location>
</feature>
<proteinExistence type="predicted"/>
<dbReference type="PROSITE" id="PS00636">
    <property type="entry name" value="DNAJ_1"/>
    <property type="match status" value="1"/>
</dbReference>
<dbReference type="AlphaFoldDB" id="A0AAV8C7Q4"/>
<comment type="caution">
    <text evidence="3">The sequence shown here is derived from an EMBL/GenBank/DDBJ whole genome shotgun (WGS) entry which is preliminary data.</text>
</comment>
<keyword evidence="4" id="KW-1185">Reference proteome</keyword>
<dbReference type="PROSITE" id="PS50076">
    <property type="entry name" value="DNAJ_2"/>
    <property type="match status" value="1"/>
</dbReference>
<evidence type="ECO:0000313" key="4">
    <source>
        <dbReference type="Proteomes" id="UP001140206"/>
    </source>
</evidence>
<dbReference type="Pfam" id="PF00226">
    <property type="entry name" value="DnaJ"/>
    <property type="match status" value="1"/>
</dbReference>
<feature type="region of interest" description="Disordered" evidence="1">
    <location>
        <begin position="204"/>
        <end position="239"/>
    </location>
</feature>
<name>A0AAV8C7Q4_9POAL</name>
<dbReference type="InterPro" id="IPR001623">
    <property type="entry name" value="DnaJ_domain"/>
</dbReference>
<evidence type="ECO:0000313" key="3">
    <source>
        <dbReference type="EMBL" id="KAJ4751672.1"/>
    </source>
</evidence>
<dbReference type="PANTHER" id="PTHR44137">
    <property type="entry name" value="BNAC03G44070D PROTEIN"/>
    <property type="match status" value="1"/>
</dbReference>
<dbReference type="Proteomes" id="UP001140206">
    <property type="component" value="Chromosome 5"/>
</dbReference>
<dbReference type="PRINTS" id="PR00625">
    <property type="entry name" value="JDOMAIN"/>
</dbReference>
<dbReference type="GO" id="GO:0005783">
    <property type="term" value="C:endoplasmic reticulum"/>
    <property type="evidence" value="ECO:0007669"/>
    <property type="project" value="UniProtKB-ARBA"/>
</dbReference>
<dbReference type="PANTHER" id="PTHR44137:SF13">
    <property type="entry name" value="CHAPERONE DNAJ-DOMAIN SUPERFAMILY PROTEIN"/>
    <property type="match status" value="1"/>
</dbReference>
<organism evidence="3 4">
    <name type="scientific">Rhynchospora pubera</name>
    <dbReference type="NCBI Taxonomy" id="906938"/>
    <lineage>
        <taxon>Eukaryota</taxon>
        <taxon>Viridiplantae</taxon>
        <taxon>Streptophyta</taxon>
        <taxon>Embryophyta</taxon>
        <taxon>Tracheophyta</taxon>
        <taxon>Spermatophyta</taxon>
        <taxon>Magnoliopsida</taxon>
        <taxon>Liliopsida</taxon>
        <taxon>Poales</taxon>
        <taxon>Cyperaceae</taxon>
        <taxon>Cyperoideae</taxon>
        <taxon>Rhynchosporeae</taxon>
        <taxon>Rhynchospora</taxon>
    </lineage>
</organism>
<dbReference type="InterPro" id="IPR036869">
    <property type="entry name" value="J_dom_sf"/>
</dbReference>
<sequence length="239" mass="27232">MAKELDSKENLVGVICKISEIFISCQHHHHSDGKSSFLDWYLILGVDQESGQEVIRKRYRQLALQLHPDKNKHQKADVAFKLVLEAYSCLSDKAKRSSFDSLRRTSFCTECYAKFKSSQNGNSKENTCTNTNTTFKSSKRFVHALKELQKKFTEECRVIDNCLRATNPSLSGYPVFDPDNRVFYPDYAHFRIPVSGTNARHFPANGVGSLRRRGSMRESSVYSVGPEVDTSSKPEGREY</sequence>
<feature type="domain" description="J" evidence="2">
    <location>
        <begin position="39"/>
        <end position="103"/>
    </location>
</feature>
<dbReference type="EMBL" id="JAMFTS010000005">
    <property type="protein sequence ID" value="KAJ4751672.1"/>
    <property type="molecule type" value="Genomic_DNA"/>
</dbReference>
<reference evidence="3" key="1">
    <citation type="submission" date="2022-08" db="EMBL/GenBank/DDBJ databases">
        <authorList>
            <person name="Marques A."/>
        </authorList>
    </citation>
    <scope>NUCLEOTIDE SEQUENCE</scope>
    <source>
        <strain evidence="3">RhyPub2mFocal</strain>
        <tissue evidence="3">Leaves</tissue>
    </source>
</reference>
<dbReference type="InterPro" id="IPR018253">
    <property type="entry name" value="DnaJ_domain_CS"/>
</dbReference>
<dbReference type="SUPFAM" id="SSF46565">
    <property type="entry name" value="Chaperone J-domain"/>
    <property type="match status" value="1"/>
</dbReference>
<dbReference type="SMART" id="SM00271">
    <property type="entry name" value="DnaJ"/>
    <property type="match status" value="1"/>
</dbReference>
<dbReference type="CDD" id="cd06257">
    <property type="entry name" value="DnaJ"/>
    <property type="match status" value="1"/>
</dbReference>